<dbReference type="EMBL" id="PCMW01000013">
    <property type="protein sequence ID" value="PDS26524.1"/>
    <property type="molecule type" value="Genomic_DNA"/>
</dbReference>
<evidence type="ECO:0000313" key="2">
    <source>
        <dbReference type="EMBL" id="PDS26524.1"/>
    </source>
</evidence>
<dbReference type="SUPFAM" id="SSF48452">
    <property type="entry name" value="TPR-like"/>
    <property type="match status" value="1"/>
</dbReference>
<organism evidence="2 3">
    <name type="scientific">Flavobacterium branchiophilum</name>
    <dbReference type="NCBI Taxonomy" id="55197"/>
    <lineage>
        <taxon>Bacteria</taxon>
        <taxon>Pseudomonadati</taxon>
        <taxon>Bacteroidota</taxon>
        <taxon>Flavobacteriia</taxon>
        <taxon>Flavobacteriales</taxon>
        <taxon>Flavobacteriaceae</taxon>
        <taxon>Flavobacterium</taxon>
    </lineage>
</organism>
<comment type="caution">
    <text evidence="2">The sequence shown here is derived from an EMBL/GenBank/DDBJ whole genome shotgun (WGS) entry which is preliminary data.</text>
</comment>
<evidence type="ECO:0000313" key="3">
    <source>
        <dbReference type="Proteomes" id="UP000220828"/>
    </source>
</evidence>
<protein>
    <recommendedName>
        <fullName evidence="4">SusD/RagB family nutrient-binding outer membrane lipoprotein</fullName>
    </recommendedName>
</protein>
<keyword evidence="1" id="KW-0732">Signal</keyword>
<name>A0A2H3KYI3_9FLAO</name>
<dbReference type="Pfam" id="PF12771">
    <property type="entry name" value="SusD-like_2"/>
    <property type="match status" value="1"/>
</dbReference>
<feature type="chain" id="PRO_5013843796" description="SusD/RagB family nutrient-binding outer membrane lipoprotein" evidence="1">
    <location>
        <begin position="23"/>
        <end position="548"/>
    </location>
</feature>
<dbReference type="Gene3D" id="1.25.40.390">
    <property type="match status" value="2"/>
</dbReference>
<dbReference type="Proteomes" id="UP000220828">
    <property type="component" value="Unassembled WGS sequence"/>
</dbReference>
<dbReference type="AlphaFoldDB" id="A0A2H3KYI3"/>
<reference evidence="2 3" key="1">
    <citation type="submission" date="2017-09" db="EMBL/GenBank/DDBJ databases">
        <title>Whole genomes of Flavobacteriaceae.</title>
        <authorList>
            <person name="Stine C."/>
            <person name="Li C."/>
            <person name="Tadesse D."/>
        </authorList>
    </citation>
    <scope>NUCLEOTIDE SEQUENCE [LARGE SCALE GENOMIC DNA]</scope>
    <source>
        <strain evidence="2 3">ATCC 35036</strain>
    </source>
</reference>
<accession>A0A2H3KYI3</accession>
<evidence type="ECO:0000256" key="1">
    <source>
        <dbReference type="SAM" id="SignalP"/>
    </source>
</evidence>
<proteinExistence type="predicted"/>
<dbReference type="InterPro" id="IPR011990">
    <property type="entry name" value="TPR-like_helical_dom_sf"/>
</dbReference>
<sequence>MMKKLKYLLLIPFFLGINSCESTDLDGTDNVNALPPTSGDPSFILNYVQTEFASFYYDMSQDCRPVVRMVNQFGSYAGVADPQDTQDQWTTAYTSILKNTKTLREVHATTPIPYHLGIAKILEAYTMVTMVDFYGDVPYSETLFGSANLLPRVDSGVSIYDKMIVSLDEAITLLNTTGVLNTPTTDLYYGGDNSKWIKLANSLKLKRYNNLRLTRDVSTQVNAIVASGKIFTSNADDFNFKYSTTATGSDSRHPDYIAEYDGSPSFYLSNSYMKLLFADKTVIDPRRRFYFYRQTSAAPSGTNLPCSGNTNIPICYLGSGTWGGGYWGRDHADNTGIPADGVRRAVVGLYPAGGRYDNNNYTQAAPDPLKPQLEANNAKGAGILNILDYSFVQFMLAELALTESGVSGTPLTYLNNGVNANITKVMTFRPDLQLGNIPTAANVTSYKNEVTSKYNAAATPTDKLNVIEKEFFIAAWGNGMEAYNMYRRTGLPAHNPANIAIQSPVTAAGTFVRSYFYPTNAVNNNVNITQHSLSTKVFWDNNPDNFVD</sequence>
<dbReference type="RefSeq" id="WP_097553392.1">
    <property type="nucleotide sequence ID" value="NZ_PCMW01000013.1"/>
</dbReference>
<dbReference type="OrthoDB" id="725917at2"/>
<dbReference type="InterPro" id="IPR041662">
    <property type="entry name" value="SusD-like_2"/>
</dbReference>
<dbReference type="Pfam" id="PF12741">
    <property type="entry name" value="SusD-like"/>
    <property type="match status" value="1"/>
</dbReference>
<evidence type="ECO:0008006" key="4">
    <source>
        <dbReference type="Google" id="ProtNLM"/>
    </source>
</evidence>
<gene>
    <name evidence="2" type="ORF">B0A77_02175</name>
</gene>
<dbReference type="InterPro" id="IPR024302">
    <property type="entry name" value="SusD-like"/>
</dbReference>
<feature type="signal peptide" evidence="1">
    <location>
        <begin position="1"/>
        <end position="22"/>
    </location>
</feature>